<keyword evidence="4" id="KW-0238">DNA-binding</keyword>
<feature type="modified residue" description="4-aspartylphosphate" evidence="7">
    <location>
        <position position="54"/>
    </location>
</feature>
<dbReference type="InterPro" id="IPR001789">
    <property type="entry name" value="Sig_transdc_resp-reg_receiver"/>
</dbReference>
<dbReference type="GO" id="GO:0006355">
    <property type="term" value="P:regulation of DNA-templated transcription"/>
    <property type="evidence" value="ECO:0007669"/>
    <property type="project" value="InterPro"/>
</dbReference>
<evidence type="ECO:0000259" key="9">
    <source>
        <dbReference type="PROSITE" id="PS50110"/>
    </source>
</evidence>
<dbReference type="Pfam" id="PF00196">
    <property type="entry name" value="GerE"/>
    <property type="match status" value="1"/>
</dbReference>
<dbReference type="PANTHER" id="PTHR43214">
    <property type="entry name" value="TWO-COMPONENT RESPONSE REGULATOR"/>
    <property type="match status" value="1"/>
</dbReference>
<evidence type="ECO:0000256" key="5">
    <source>
        <dbReference type="ARBA" id="ARBA00023163"/>
    </source>
</evidence>
<gene>
    <name evidence="10" type="primary">degU_2</name>
    <name evidence="10" type="ORF">DEAC_c05250</name>
</gene>
<evidence type="ECO:0000256" key="6">
    <source>
        <dbReference type="ARBA" id="ARBA00024867"/>
    </source>
</evidence>
<name>A0A0J1FWE5_9FIRM</name>
<keyword evidence="2 7" id="KW-0597">Phosphoprotein</keyword>
<dbReference type="Gene3D" id="3.40.50.2300">
    <property type="match status" value="1"/>
</dbReference>
<dbReference type="RefSeq" id="WP_047808474.1">
    <property type="nucleotide sequence ID" value="NZ_LDZY01000002.1"/>
</dbReference>
<feature type="domain" description="HTH luxR-type" evidence="8">
    <location>
        <begin position="152"/>
        <end position="217"/>
    </location>
</feature>
<dbReference type="CDD" id="cd06170">
    <property type="entry name" value="LuxR_C_like"/>
    <property type="match status" value="1"/>
</dbReference>
<proteinExistence type="predicted"/>
<dbReference type="GO" id="GO:0000160">
    <property type="term" value="P:phosphorelay signal transduction system"/>
    <property type="evidence" value="ECO:0007669"/>
    <property type="project" value="InterPro"/>
</dbReference>
<dbReference type="InterPro" id="IPR058245">
    <property type="entry name" value="NreC/VraR/RcsB-like_REC"/>
</dbReference>
<protein>
    <recommendedName>
        <fullName evidence="1">Stage 0 sporulation protein A homolog</fullName>
    </recommendedName>
</protein>
<evidence type="ECO:0000259" key="8">
    <source>
        <dbReference type="PROSITE" id="PS50043"/>
    </source>
</evidence>
<evidence type="ECO:0000313" key="10">
    <source>
        <dbReference type="EMBL" id="KLU67313.1"/>
    </source>
</evidence>
<dbReference type="SUPFAM" id="SSF46894">
    <property type="entry name" value="C-terminal effector domain of the bipartite response regulators"/>
    <property type="match status" value="1"/>
</dbReference>
<evidence type="ECO:0000256" key="2">
    <source>
        <dbReference type="ARBA" id="ARBA00022553"/>
    </source>
</evidence>
<evidence type="ECO:0000256" key="3">
    <source>
        <dbReference type="ARBA" id="ARBA00023015"/>
    </source>
</evidence>
<dbReference type="PROSITE" id="PS50043">
    <property type="entry name" value="HTH_LUXR_2"/>
    <property type="match status" value="1"/>
</dbReference>
<dbReference type="SMART" id="SM00448">
    <property type="entry name" value="REC"/>
    <property type="match status" value="1"/>
</dbReference>
<sequence length="220" mass="24243">MLKVLIADDQKLLRESFKTIIEKNSEMQVVACAANGKEAIELCAKLKPDVVLMDISMPLYNGTEATKLIKSKYPSIKVLIVTASDDENDVSQAIMNGADGYILKTVGTEELILSIKSTYLGLQIIHKDVFKPETFAGSSGETNMLRHNQVTIEGIDIKLTDRELDIVQMIVEGKDNKEISASLFIAEGTVKNIITTIISKLHLKDRTQLAVFALKNLSGF</sequence>
<dbReference type="AlphaFoldDB" id="A0A0J1FWE5"/>
<evidence type="ECO:0000256" key="7">
    <source>
        <dbReference type="PROSITE-ProRule" id="PRU00169"/>
    </source>
</evidence>
<evidence type="ECO:0000256" key="4">
    <source>
        <dbReference type="ARBA" id="ARBA00023125"/>
    </source>
</evidence>
<dbReference type="InterPro" id="IPR016032">
    <property type="entry name" value="Sig_transdc_resp-reg_C-effctor"/>
</dbReference>
<accession>A0A0J1FWE5</accession>
<keyword evidence="3" id="KW-0805">Transcription regulation</keyword>
<comment type="caution">
    <text evidence="10">The sequence shown here is derived from an EMBL/GenBank/DDBJ whole genome shotgun (WGS) entry which is preliminary data.</text>
</comment>
<dbReference type="InterPro" id="IPR039420">
    <property type="entry name" value="WalR-like"/>
</dbReference>
<evidence type="ECO:0000256" key="1">
    <source>
        <dbReference type="ARBA" id="ARBA00018672"/>
    </source>
</evidence>
<dbReference type="EMBL" id="LDZY01000002">
    <property type="protein sequence ID" value="KLU67313.1"/>
    <property type="molecule type" value="Genomic_DNA"/>
</dbReference>
<dbReference type="Proteomes" id="UP000036356">
    <property type="component" value="Unassembled WGS sequence"/>
</dbReference>
<dbReference type="PROSITE" id="PS50110">
    <property type="entry name" value="RESPONSE_REGULATORY"/>
    <property type="match status" value="1"/>
</dbReference>
<dbReference type="PANTHER" id="PTHR43214:SF40">
    <property type="entry name" value="TRANSCRIPTIONAL REGULATORY PROTEIN LNRK"/>
    <property type="match status" value="1"/>
</dbReference>
<dbReference type="GO" id="GO:0003677">
    <property type="term" value="F:DNA binding"/>
    <property type="evidence" value="ECO:0007669"/>
    <property type="project" value="UniProtKB-KW"/>
</dbReference>
<dbReference type="InterPro" id="IPR000792">
    <property type="entry name" value="Tscrpt_reg_LuxR_C"/>
</dbReference>
<keyword evidence="5" id="KW-0804">Transcription</keyword>
<dbReference type="PRINTS" id="PR00038">
    <property type="entry name" value="HTHLUXR"/>
</dbReference>
<dbReference type="STRING" id="476652.DEAC_c05250"/>
<comment type="function">
    <text evidence="6">May play the central regulatory role in sporulation. It may be an element of the effector pathway responsible for the activation of sporulation genes in response to nutritional stress. Spo0A may act in concert with spo0H (a sigma factor) to control the expression of some genes that are critical to the sporulation process.</text>
</comment>
<dbReference type="InterPro" id="IPR011006">
    <property type="entry name" value="CheY-like_superfamily"/>
</dbReference>
<dbReference type="SMART" id="SM00421">
    <property type="entry name" value="HTH_LUXR"/>
    <property type="match status" value="1"/>
</dbReference>
<reference evidence="10 11" key="1">
    <citation type="submission" date="2015-06" db="EMBL/GenBank/DDBJ databases">
        <title>Draft genome of the moderately acidophilic sulfate reducer Candidatus Desulfosporosinus acididurans strain M1.</title>
        <authorList>
            <person name="Poehlein A."/>
            <person name="Petzsch P."/>
            <person name="Johnson B.D."/>
            <person name="Schloemann M."/>
            <person name="Daniel R."/>
            <person name="Muehling M."/>
        </authorList>
    </citation>
    <scope>NUCLEOTIDE SEQUENCE [LARGE SCALE GENOMIC DNA]</scope>
    <source>
        <strain evidence="10 11">M1</strain>
    </source>
</reference>
<dbReference type="SUPFAM" id="SSF52172">
    <property type="entry name" value="CheY-like"/>
    <property type="match status" value="1"/>
</dbReference>
<dbReference type="CDD" id="cd17535">
    <property type="entry name" value="REC_NarL-like"/>
    <property type="match status" value="1"/>
</dbReference>
<organism evidence="10 11">
    <name type="scientific">Desulfosporosinus acididurans</name>
    <dbReference type="NCBI Taxonomy" id="476652"/>
    <lineage>
        <taxon>Bacteria</taxon>
        <taxon>Bacillati</taxon>
        <taxon>Bacillota</taxon>
        <taxon>Clostridia</taxon>
        <taxon>Eubacteriales</taxon>
        <taxon>Desulfitobacteriaceae</taxon>
        <taxon>Desulfosporosinus</taxon>
    </lineage>
</organism>
<evidence type="ECO:0000313" key="11">
    <source>
        <dbReference type="Proteomes" id="UP000036356"/>
    </source>
</evidence>
<keyword evidence="11" id="KW-1185">Reference proteome</keyword>
<feature type="domain" description="Response regulatory" evidence="9">
    <location>
        <begin position="3"/>
        <end position="119"/>
    </location>
</feature>
<dbReference type="PATRIC" id="fig|476652.3.peg.532"/>
<dbReference type="Pfam" id="PF00072">
    <property type="entry name" value="Response_reg"/>
    <property type="match status" value="1"/>
</dbReference>